<accession>A0A558FQL0</accession>
<evidence type="ECO:0000256" key="1">
    <source>
        <dbReference type="SAM" id="Coils"/>
    </source>
</evidence>
<dbReference type="EMBL" id="VMTR01000325">
    <property type="protein sequence ID" value="TVT87769.1"/>
    <property type="molecule type" value="Genomic_DNA"/>
</dbReference>
<feature type="coiled-coil region" evidence="1">
    <location>
        <begin position="271"/>
        <end position="302"/>
    </location>
</feature>
<name>A0A558FQL0_HALVO</name>
<dbReference type="InterPro" id="IPR036388">
    <property type="entry name" value="WH-like_DNA-bd_sf"/>
</dbReference>
<keyword evidence="1" id="KW-0175">Coiled coil</keyword>
<evidence type="ECO:0000313" key="3">
    <source>
        <dbReference type="Proteomes" id="UP000320212"/>
    </source>
</evidence>
<dbReference type="Proteomes" id="UP000320212">
    <property type="component" value="Unassembled WGS sequence"/>
</dbReference>
<dbReference type="Gene3D" id="1.10.10.10">
    <property type="entry name" value="Winged helix-like DNA-binding domain superfamily/Winged helix DNA-binding domain"/>
    <property type="match status" value="1"/>
</dbReference>
<dbReference type="RefSeq" id="WP_144859918.1">
    <property type="nucleotide sequence ID" value="NZ_VMTR01000325.1"/>
</dbReference>
<dbReference type="AlphaFoldDB" id="A0A558FQL0"/>
<comment type="caution">
    <text evidence="2">The sequence shown here is derived from an EMBL/GenBank/DDBJ whole genome shotgun (WGS) entry which is preliminary data.</text>
</comment>
<sequence length="342" mass="39069">MELGAHIDHIKRACEHLDEPKLGSADGNYLLATLYEIENILRNSTLETPVTGQVVNFRKRLESDNFENGETIPEELSTELAQSATTWLHLIQRELNQEQRIPAENTGLLDPDKLLNSPEDLFGQYVWNWLDEQPRNDIIEACKTIIIGCSTSSVILSLRAVEYCLRDWYEYKNGHLDGGPWGFVLDQLMEEYTTEEKSNDTVLTQLSDLPPVLSNLYYLKEKRNEVNHPERSPDPQEARKTLMIVAATITDIFAEYRNGMMPDVSGIDVDINEDEDDLEDLIKKLIAELDEEDEEEDGLHESVLFSVTHELGIPESIVDECLQNLLYSGRIYEPTEDTIRAI</sequence>
<reference evidence="2 3" key="1">
    <citation type="submission" date="2019-07" db="EMBL/GenBank/DDBJ databases">
        <title>Draft genome sequence of Haloferax volcanii SS0101, isolated from salt farm in Samut Sakhon, Thailand.</title>
        <authorList>
            <person name="Wanthongcharoen S."/>
            <person name="Yamprayoonswat W."/>
            <person name="Ruangsuj P."/>
            <person name="Thongpramul N."/>
            <person name="Jumpathong W."/>
            <person name="Sittihan S."/>
            <person name="Kanjanavas P."/>
            <person name="Yasawong M."/>
        </authorList>
    </citation>
    <scope>NUCLEOTIDE SEQUENCE [LARGE SCALE GENOMIC DNA]</scope>
    <source>
        <strain evidence="2 3">SS0101</strain>
    </source>
</reference>
<protein>
    <submittedName>
        <fullName evidence="2">Uncharacterized protein</fullName>
    </submittedName>
</protein>
<gene>
    <name evidence="2" type="ORF">FQA18_19250</name>
</gene>
<organism evidence="2 3">
    <name type="scientific">Haloferax volcanii</name>
    <name type="common">Halobacterium volcanii</name>
    <dbReference type="NCBI Taxonomy" id="2246"/>
    <lineage>
        <taxon>Archaea</taxon>
        <taxon>Methanobacteriati</taxon>
        <taxon>Methanobacteriota</taxon>
        <taxon>Stenosarchaea group</taxon>
        <taxon>Halobacteria</taxon>
        <taxon>Halobacteriales</taxon>
        <taxon>Haloferacaceae</taxon>
        <taxon>Haloferax</taxon>
    </lineage>
</organism>
<evidence type="ECO:0000313" key="2">
    <source>
        <dbReference type="EMBL" id="TVT87769.1"/>
    </source>
</evidence>
<proteinExistence type="predicted"/>